<dbReference type="Proteomes" id="UP001480955">
    <property type="component" value="Unassembled WGS sequence"/>
</dbReference>
<keyword evidence="1" id="KW-0732">Signal</keyword>
<feature type="chain" id="PRO_5046986357" evidence="1">
    <location>
        <begin position="32"/>
        <end position="107"/>
    </location>
</feature>
<evidence type="ECO:0000313" key="2">
    <source>
        <dbReference type="EMBL" id="MER2252511.1"/>
    </source>
</evidence>
<organism evidence="2 3">
    <name type="scientific">Methylorubrum podarium</name>
    <dbReference type="NCBI Taxonomy" id="200476"/>
    <lineage>
        <taxon>Bacteria</taxon>
        <taxon>Pseudomonadati</taxon>
        <taxon>Pseudomonadota</taxon>
        <taxon>Alphaproteobacteria</taxon>
        <taxon>Hyphomicrobiales</taxon>
        <taxon>Methylobacteriaceae</taxon>
        <taxon>Methylorubrum</taxon>
    </lineage>
</organism>
<feature type="signal peptide" evidence="1">
    <location>
        <begin position="1"/>
        <end position="31"/>
    </location>
</feature>
<dbReference type="EMBL" id="JBELQE010000110">
    <property type="protein sequence ID" value="MER2252511.1"/>
    <property type="molecule type" value="Genomic_DNA"/>
</dbReference>
<gene>
    <name evidence="2" type="ORF">ABS772_21550</name>
</gene>
<evidence type="ECO:0000313" key="3">
    <source>
        <dbReference type="Proteomes" id="UP001480955"/>
    </source>
</evidence>
<keyword evidence="3" id="KW-1185">Reference proteome</keyword>
<reference evidence="2 3" key="1">
    <citation type="submission" date="2024-06" db="EMBL/GenBank/DDBJ databases">
        <authorList>
            <person name="Campbell A.G."/>
        </authorList>
    </citation>
    <scope>NUCLEOTIDE SEQUENCE [LARGE SCALE GENOMIC DNA]</scope>
    <source>
        <strain evidence="2 3">EM12</strain>
    </source>
</reference>
<proteinExistence type="predicted"/>
<sequence>MNSVSRLINVTRALSICASSCLILWAIPAKAADLSTYDRSVLESRPAMKVRGRALPDCTETRPDHLIACAPRELVLIEPDAPIANAVYALRPSHPRRPYPQIFTWGP</sequence>
<accession>A0ABV1QSW5</accession>
<protein>
    <submittedName>
        <fullName evidence="2">Uncharacterized protein</fullName>
    </submittedName>
</protein>
<name>A0ABV1QSW5_9HYPH</name>
<evidence type="ECO:0000256" key="1">
    <source>
        <dbReference type="SAM" id="SignalP"/>
    </source>
</evidence>
<dbReference type="RefSeq" id="WP_238255897.1">
    <property type="nucleotide sequence ID" value="NZ_BPRD01000214.1"/>
</dbReference>
<comment type="caution">
    <text evidence="2">The sequence shown here is derived from an EMBL/GenBank/DDBJ whole genome shotgun (WGS) entry which is preliminary data.</text>
</comment>